<dbReference type="PANTHER" id="PTHR42812">
    <property type="entry name" value="BETA-XYLOSIDASE"/>
    <property type="match status" value="1"/>
</dbReference>
<organism evidence="8 9">
    <name type="scientific">Kribbella voronezhensis</name>
    <dbReference type="NCBI Taxonomy" id="2512212"/>
    <lineage>
        <taxon>Bacteria</taxon>
        <taxon>Bacillati</taxon>
        <taxon>Actinomycetota</taxon>
        <taxon>Actinomycetes</taxon>
        <taxon>Propionibacteriales</taxon>
        <taxon>Kribbellaceae</taxon>
        <taxon>Kribbella</taxon>
    </lineage>
</organism>
<dbReference type="InterPro" id="IPR023296">
    <property type="entry name" value="Glyco_hydro_beta-prop_sf"/>
</dbReference>
<gene>
    <name evidence="8" type="ORF">EV138_3518</name>
</gene>
<dbReference type="OrthoDB" id="9801455at2"/>
<dbReference type="RefSeq" id="WP_133979932.1">
    <property type="nucleotide sequence ID" value="NZ_SOCE01000001.1"/>
</dbReference>
<evidence type="ECO:0000259" key="7">
    <source>
        <dbReference type="Pfam" id="PF17851"/>
    </source>
</evidence>
<dbReference type="Pfam" id="PF04616">
    <property type="entry name" value="Glyco_hydro_43"/>
    <property type="match status" value="1"/>
</dbReference>
<feature type="active site" description="Proton donor" evidence="4">
    <location>
        <position position="227"/>
    </location>
</feature>
<protein>
    <submittedName>
        <fullName evidence="8">Glycosyl hydrolase family 43</fullName>
    </submittedName>
</protein>
<evidence type="ECO:0000256" key="3">
    <source>
        <dbReference type="ARBA" id="ARBA00023295"/>
    </source>
</evidence>
<dbReference type="SUPFAM" id="SSF49899">
    <property type="entry name" value="Concanavalin A-like lectins/glucanases"/>
    <property type="match status" value="1"/>
</dbReference>
<dbReference type="InterPro" id="IPR013320">
    <property type="entry name" value="ConA-like_dom_sf"/>
</dbReference>
<evidence type="ECO:0000256" key="1">
    <source>
        <dbReference type="ARBA" id="ARBA00009865"/>
    </source>
</evidence>
<dbReference type="InterPro" id="IPR006710">
    <property type="entry name" value="Glyco_hydro_43"/>
</dbReference>
<dbReference type="Gene3D" id="2.60.120.200">
    <property type="match status" value="1"/>
</dbReference>
<feature type="domain" description="Beta-xylosidase C-terminal Concanavalin A-like" evidence="7">
    <location>
        <begin position="508"/>
        <end position="669"/>
    </location>
</feature>
<sequence>MRSLVRRLPAVGLALVSTLTLLSPPAAGARSTGAGYSNPVTAGFSADFPDPSMIKGRDGWWYAYSTGGPYAKDGSDGDSYKIARSRDLTHWEKVGSVFDAGNRPTWADPTSGFWAPDIRYLGGRYVLYFTVHNTTTTPDNWDYAIGAATAPTPAGPWTDSGAPVVAPRPAADGGFQWTIDPAEFTDTDGTRYLYWGSYNGGIHAVRLTPDGLKTVGPVTDVARDRFEGPYVVKHGGYYYLFGSSSNCCAGPATGYAVFAGRSKSPLGPFVDREGASLLASRTGGTPVVASNGNKWVGTGHSSIVTDLAGQQWFAYHAVDRTDPFVTGSNGWLLRPMLLDRLDWIDGWPTVNAGTGPSETSSSAPVTTVLAGPLPADVRVEADLRGGGGVYARRSADGSLVRATVSARRLVVETVRHGRVISRREAALAYEPGNVAVEARGNHVIAEASEDRLGDPLAVVSLELPAGMSRGSAGPIGAVDNFSAAALYQPVRHATPTPYVGKVDLRYSDDFSHGLGSGWTWRNVSPDARVARGALTWPTETADLSSDATAAKASLLLRDQPQGEFVVETKLSLDVGSDTVRNYQQAGLLVYVDDQDWMRLDHVAGGTGRFVEFAKRMRFTPPAAPPIVSFGGAMIGPPAATTWLRLAHDLVPGTGEHRYRAASSTDGKHWVWGAAWTLPAGTTPRIGLVSQGSTPEAEAAYGKATATFDYFRVTR</sequence>
<dbReference type="PANTHER" id="PTHR42812:SF5">
    <property type="entry name" value="ENDO-ARABINASE"/>
    <property type="match status" value="1"/>
</dbReference>
<dbReference type="SUPFAM" id="SSF75005">
    <property type="entry name" value="Arabinanase/levansucrase/invertase"/>
    <property type="match status" value="1"/>
</dbReference>
<dbReference type="Pfam" id="PF17851">
    <property type="entry name" value="GH43_C2"/>
    <property type="match status" value="1"/>
</dbReference>
<reference evidence="8 9" key="1">
    <citation type="submission" date="2019-03" db="EMBL/GenBank/DDBJ databases">
        <title>Genomic Encyclopedia of Type Strains, Phase III (KMG-III): the genomes of soil and plant-associated and newly described type strains.</title>
        <authorList>
            <person name="Whitman W."/>
        </authorList>
    </citation>
    <scope>NUCLEOTIDE SEQUENCE [LARGE SCALE GENOMIC DNA]</scope>
    <source>
        <strain evidence="8 9">VKM Ac-2575</strain>
    </source>
</reference>
<dbReference type="GO" id="GO:0004553">
    <property type="term" value="F:hydrolase activity, hydrolyzing O-glycosyl compounds"/>
    <property type="evidence" value="ECO:0007669"/>
    <property type="project" value="InterPro"/>
</dbReference>
<proteinExistence type="inferred from homology"/>
<evidence type="ECO:0000256" key="6">
    <source>
        <dbReference type="SAM" id="SignalP"/>
    </source>
</evidence>
<name>A0A4R7TEW2_9ACTN</name>
<keyword evidence="3" id="KW-0326">Glycosidase</keyword>
<dbReference type="Proteomes" id="UP000295151">
    <property type="component" value="Unassembled WGS sequence"/>
</dbReference>
<evidence type="ECO:0000313" key="8">
    <source>
        <dbReference type="EMBL" id="TDU89937.1"/>
    </source>
</evidence>
<accession>A0A4R7TEW2</accession>
<feature type="active site" description="Proton acceptor" evidence="4">
    <location>
        <position position="50"/>
    </location>
</feature>
<dbReference type="InterPro" id="IPR041542">
    <property type="entry name" value="GH43_C2"/>
</dbReference>
<dbReference type="GO" id="GO:0005975">
    <property type="term" value="P:carbohydrate metabolic process"/>
    <property type="evidence" value="ECO:0007669"/>
    <property type="project" value="InterPro"/>
</dbReference>
<dbReference type="CDD" id="cd18616">
    <property type="entry name" value="GH43_ABN-like"/>
    <property type="match status" value="1"/>
</dbReference>
<keyword evidence="9" id="KW-1185">Reference proteome</keyword>
<feature type="site" description="Important for catalytic activity, responsible for pKa modulation of the active site Glu and correct orientation of both the proton donor and substrate" evidence="5">
    <location>
        <position position="180"/>
    </location>
</feature>
<dbReference type="EMBL" id="SOCE01000001">
    <property type="protein sequence ID" value="TDU89937.1"/>
    <property type="molecule type" value="Genomic_DNA"/>
</dbReference>
<evidence type="ECO:0000256" key="4">
    <source>
        <dbReference type="PIRSR" id="PIRSR606710-1"/>
    </source>
</evidence>
<dbReference type="Gene3D" id="2.115.10.20">
    <property type="entry name" value="Glycosyl hydrolase domain, family 43"/>
    <property type="match status" value="1"/>
</dbReference>
<keyword evidence="6" id="KW-0732">Signal</keyword>
<feature type="signal peptide" evidence="6">
    <location>
        <begin position="1"/>
        <end position="28"/>
    </location>
</feature>
<comment type="caution">
    <text evidence="8">The sequence shown here is derived from an EMBL/GenBank/DDBJ whole genome shotgun (WGS) entry which is preliminary data.</text>
</comment>
<dbReference type="AlphaFoldDB" id="A0A4R7TEW2"/>
<evidence type="ECO:0000256" key="2">
    <source>
        <dbReference type="ARBA" id="ARBA00022801"/>
    </source>
</evidence>
<comment type="similarity">
    <text evidence="1">Belongs to the glycosyl hydrolase 43 family.</text>
</comment>
<feature type="chain" id="PRO_5038795804" evidence="6">
    <location>
        <begin position="29"/>
        <end position="714"/>
    </location>
</feature>
<evidence type="ECO:0000313" key="9">
    <source>
        <dbReference type="Proteomes" id="UP000295151"/>
    </source>
</evidence>
<evidence type="ECO:0000256" key="5">
    <source>
        <dbReference type="PIRSR" id="PIRSR606710-2"/>
    </source>
</evidence>
<dbReference type="InterPro" id="IPR051795">
    <property type="entry name" value="Glycosyl_Hydrlase_43"/>
</dbReference>
<keyword evidence="2 8" id="KW-0378">Hydrolase</keyword>